<accession>A0A0S1SPF6</accession>
<feature type="signal peptide" evidence="2">
    <location>
        <begin position="1"/>
        <end position="22"/>
    </location>
</feature>
<dbReference type="KEGG" id="prf:PeribacterA2_0613"/>
<accession>A0A0S1SJL3</accession>
<dbReference type="EMBL" id="CP013065">
    <property type="protein sequence ID" value="ALM13294.1"/>
    <property type="molecule type" value="Genomic_DNA"/>
</dbReference>
<evidence type="ECO:0000313" key="4">
    <source>
        <dbReference type="Proteomes" id="UP000069135"/>
    </source>
</evidence>
<organism evidence="3 4">
    <name type="scientific">Candidatus Peribacter riflensis</name>
    <dbReference type="NCBI Taxonomy" id="1735162"/>
    <lineage>
        <taxon>Bacteria</taxon>
        <taxon>Candidatus Peregrinibacteriota</taxon>
        <taxon>Candidatus Peribacteria</taxon>
        <taxon>Candidatus Peribacterales</taxon>
        <taxon>Candidatus Peribacteraceae</taxon>
        <taxon>Candidatus Peribacter</taxon>
    </lineage>
</organism>
<proteinExistence type="predicted"/>
<accession>A0A0S1SP92</accession>
<evidence type="ECO:0000256" key="2">
    <source>
        <dbReference type="SAM" id="SignalP"/>
    </source>
</evidence>
<protein>
    <submittedName>
        <fullName evidence="3">Uncharacterized protein</fullName>
    </submittedName>
</protein>
<dbReference type="Proteomes" id="UP000069135">
    <property type="component" value="Chromosome"/>
</dbReference>
<reference evidence="3 4" key="2">
    <citation type="journal article" date="2016" name="PeerJ">
        <title>Analysis of five complete genome sequences for members of the class Peribacteria in the recently recognized Peregrinibacteria bacterial phylum.</title>
        <authorList>
            <person name="Anantharaman K."/>
            <person name="Brown C.T."/>
            <person name="Burstein D."/>
            <person name="Castelle C.J."/>
            <person name="Probst A.J."/>
            <person name="Thomas B.C."/>
            <person name="Williams K.H."/>
            <person name="Banfield J.F."/>
        </authorList>
    </citation>
    <scope>NUCLEOTIDE SEQUENCE [LARGE SCALE GENOMIC DNA]</scope>
    <source>
        <strain evidence="3">RIFOXYD1_FULL_PER-ii_59_16</strain>
    </source>
</reference>
<sequence>MKRSFALIGLSLFLLSACSASVTPPTEEGTTESSSSSSVAAEQVPTVDATVDAEGNVVVE</sequence>
<feature type="chain" id="PRO_5009797898" evidence="2">
    <location>
        <begin position="23"/>
        <end position="60"/>
    </location>
</feature>
<dbReference type="AlphaFoldDB" id="A0A0S1SRU8"/>
<feature type="compositionally biased region" description="Low complexity" evidence="1">
    <location>
        <begin position="22"/>
        <end position="42"/>
    </location>
</feature>
<gene>
    <name evidence="3" type="ORF">PeribacterD1_0614</name>
</gene>
<accession>A0A0S1SRU8</accession>
<reference evidence="4" key="1">
    <citation type="submission" date="2015-10" db="EMBL/GenBank/DDBJ databases">
        <title>Analysis of five complete genome sequences for members of the class Peribacteria in the recently recognized Peregrinibacteria bacterial phylum.</title>
        <authorList>
            <person name="Anantharaman K."/>
            <person name="Brown C.T."/>
            <person name="Burstein D."/>
            <person name="Castelle C.J."/>
            <person name="Probst A.J."/>
            <person name="Thomas B.C."/>
            <person name="Williams K.H."/>
            <person name="Banfield J.F."/>
        </authorList>
    </citation>
    <scope>NUCLEOTIDE SEQUENCE [LARGE SCALE GENOMIC DNA]</scope>
</reference>
<keyword evidence="2" id="KW-0732">Signal</keyword>
<evidence type="ECO:0000256" key="1">
    <source>
        <dbReference type="SAM" id="MobiDB-lite"/>
    </source>
</evidence>
<evidence type="ECO:0000313" key="3">
    <source>
        <dbReference type="EMBL" id="ALM13294.1"/>
    </source>
</evidence>
<accession>A0A0S1SMN9</accession>
<feature type="region of interest" description="Disordered" evidence="1">
    <location>
        <begin position="22"/>
        <end position="60"/>
    </location>
</feature>
<dbReference type="PROSITE" id="PS51257">
    <property type="entry name" value="PROKAR_LIPOPROTEIN"/>
    <property type="match status" value="1"/>
</dbReference>
<name>A0A0S1SRU8_9BACT</name>